<evidence type="ECO:0000259" key="1">
    <source>
        <dbReference type="PROSITE" id="PS50041"/>
    </source>
</evidence>
<keyword evidence="3" id="KW-1185">Reference proteome</keyword>
<evidence type="ECO:0000313" key="3">
    <source>
        <dbReference type="Proteomes" id="UP000472267"/>
    </source>
</evidence>
<reference evidence="2" key="3">
    <citation type="submission" date="2025-09" db="UniProtKB">
        <authorList>
            <consortium name="Ensembl"/>
        </authorList>
    </citation>
    <scope>IDENTIFICATION</scope>
</reference>
<protein>
    <recommendedName>
        <fullName evidence="1">C-type lectin domain-containing protein</fullName>
    </recommendedName>
</protein>
<feature type="domain" description="C-type lectin" evidence="1">
    <location>
        <begin position="34"/>
        <end position="131"/>
    </location>
</feature>
<reference evidence="2" key="1">
    <citation type="submission" date="2019-06" db="EMBL/GenBank/DDBJ databases">
        <authorList>
            <consortium name="Wellcome Sanger Institute Data Sharing"/>
        </authorList>
    </citation>
    <scope>NUCLEOTIDE SEQUENCE [LARGE SCALE GENOMIC DNA]</scope>
</reference>
<dbReference type="PANTHER" id="PTHR22803">
    <property type="entry name" value="MANNOSE, PHOSPHOLIPASE, LECTIN RECEPTOR RELATED"/>
    <property type="match status" value="1"/>
</dbReference>
<dbReference type="Ensembl" id="ENSSFAT00005028498.1">
    <property type="protein sequence ID" value="ENSSFAP00005027452.1"/>
    <property type="gene ID" value="ENSSFAG00005014016.1"/>
</dbReference>
<dbReference type="InParanoid" id="A0A672HEF2"/>
<sequence length="158" mass="17817">MIIFFLLALGAASPSPDHEVQLQRGNCPMFWYSFQDRCYKYVASYMTWADAELHCVAQGANLVSVHSLEEHSFINSLIHNFDPARKHTWNGLSDIAKEGAWMWSDGSQVNFLLWNEGEPNNGGGAGFVEHCGNSTYKQNKENHSGSLRVLSVFIYAHF</sequence>
<accession>A0A672HEF2</accession>
<dbReference type="InterPro" id="IPR050111">
    <property type="entry name" value="C-type_lectin/snaclec_domain"/>
</dbReference>
<name>A0A672HEF2_SALFA</name>
<dbReference type="AlphaFoldDB" id="A0A672HEF2"/>
<dbReference type="Proteomes" id="UP000472267">
    <property type="component" value="Chromosome 22"/>
</dbReference>
<evidence type="ECO:0000313" key="2">
    <source>
        <dbReference type="Ensembl" id="ENSSFAP00005027452.1"/>
    </source>
</evidence>
<dbReference type="InterPro" id="IPR016187">
    <property type="entry name" value="CTDL_fold"/>
</dbReference>
<dbReference type="SMART" id="SM00034">
    <property type="entry name" value="CLECT"/>
    <property type="match status" value="1"/>
</dbReference>
<organism evidence="2 3">
    <name type="scientific">Salarias fasciatus</name>
    <name type="common">Jewelled blenny</name>
    <name type="synonym">Blennius fasciatus</name>
    <dbReference type="NCBI Taxonomy" id="181472"/>
    <lineage>
        <taxon>Eukaryota</taxon>
        <taxon>Metazoa</taxon>
        <taxon>Chordata</taxon>
        <taxon>Craniata</taxon>
        <taxon>Vertebrata</taxon>
        <taxon>Euteleostomi</taxon>
        <taxon>Actinopterygii</taxon>
        <taxon>Neopterygii</taxon>
        <taxon>Teleostei</taxon>
        <taxon>Neoteleostei</taxon>
        <taxon>Acanthomorphata</taxon>
        <taxon>Ovalentaria</taxon>
        <taxon>Blenniimorphae</taxon>
        <taxon>Blenniiformes</taxon>
        <taxon>Blennioidei</taxon>
        <taxon>Blenniidae</taxon>
        <taxon>Salariinae</taxon>
        <taxon>Salarias</taxon>
    </lineage>
</organism>
<reference evidence="2" key="2">
    <citation type="submission" date="2025-08" db="UniProtKB">
        <authorList>
            <consortium name="Ensembl"/>
        </authorList>
    </citation>
    <scope>IDENTIFICATION</scope>
</reference>
<dbReference type="FunCoup" id="A0A672HEF2">
    <property type="interactions" value="1174"/>
</dbReference>
<dbReference type="Gene3D" id="3.10.100.10">
    <property type="entry name" value="Mannose-Binding Protein A, subunit A"/>
    <property type="match status" value="1"/>
</dbReference>
<dbReference type="SUPFAM" id="SSF56436">
    <property type="entry name" value="C-type lectin-like"/>
    <property type="match status" value="1"/>
</dbReference>
<dbReference type="Pfam" id="PF00059">
    <property type="entry name" value="Lectin_C"/>
    <property type="match status" value="1"/>
</dbReference>
<dbReference type="InterPro" id="IPR001304">
    <property type="entry name" value="C-type_lectin-like"/>
</dbReference>
<dbReference type="PRINTS" id="PR01504">
    <property type="entry name" value="PNCREATITSAP"/>
</dbReference>
<dbReference type="InterPro" id="IPR016186">
    <property type="entry name" value="C-type_lectin-like/link_sf"/>
</dbReference>
<proteinExistence type="predicted"/>
<dbReference type="OMA" id="HEAESHC"/>
<dbReference type="PROSITE" id="PS50041">
    <property type="entry name" value="C_TYPE_LECTIN_2"/>
    <property type="match status" value="1"/>
</dbReference>